<dbReference type="EMBL" id="LUTY01001375">
    <property type="protein sequence ID" value="OAD21813.1"/>
    <property type="molecule type" value="Genomic_DNA"/>
</dbReference>
<evidence type="ECO:0000313" key="3">
    <source>
        <dbReference type="Proteomes" id="UP000076962"/>
    </source>
</evidence>
<feature type="non-terminal residue" evidence="2">
    <location>
        <position position="175"/>
    </location>
</feature>
<comment type="caution">
    <text evidence="2">The sequence shown here is derived from an EMBL/GenBank/DDBJ whole genome shotgun (WGS) entry which is preliminary data.</text>
</comment>
<evidence type="ECO:0000313" key="2">
    <source>
        <dbReference type="EMBL" id="OAD21813.1"/>
    </source>
</evidence>
<sequence>MLVLSHKIQIKKPTFKQEQYFRQACGTSRFAYNWGLVEWKKQYQAGKKPTARAVRTAFNAIKQVDFPWVFNVTKCAAEQAFIDLGTAFKRFFRHIGGYPHFKKKGTHDSFYLSNDQFKISGNRVRIPKLGWIKLTESLIFYGNILSATVSRVAKKWFISISVQMETAPFKKSENQ</sequence>
<accession>A0A176S176</accession>
<reference evidence="2 3" key="1">
    <citation type="submission" date="2016-05" db="EMBL/GenBank/DDBJ databases">
        <title>Single-cell genome of chain-forming Candidatus Thiomargarita nelsonii and comparison to other large sulfur-oxidizing bacteria.</title>
        <authorList>
            <person name="Winkel M."/>
            <person name="Salman V."/>
            <person name="Woyke T."/>
            <person name="Schulz-Vogt H."/>
            <person name="Richter M."/>
            <person name="Flood B."/>
            <person name="Bailey J."/>
            <person name="Amann R."/>
            <person name="Mussmann M."/>
        </authorList>
    </citation>
    <scope>NUCLEOTIDE SEQUENCE [LARGE SCALE GENOMIC DNA]</scope>
    <source>
        <strain evidence="2 3">THI036</strain>
    </source>
</reference>
<dbReference type="Pfam" id="PF12323">
    <property type="entry name" value="HTH_OrfB_IS605"/>
    <property type="match status" value="1"/>
</dbReference>
<gene>
    <name evidence="2" type="ORF">THIOM_002414</name>
</gene>
<dbReference type="InterPro" id="IPR021027">
    <property type="entry name" value="Transposase_put_HTH"/>
</dbReference>
<organism evidence="2 3">
    <name type="scientific">Candidatus Thiomargarita nelsonii</name>
    <dbReference type="NCBI Taxonomy" id="1003181"/>
    <lineage>
        <taxon>Bacteria</taxon>
        <taxon>Pseudomonadati</taxon>
        <taxon>Pseudomonadota</taxon>
        <taxon>Gammaproteobacteria</taxon>
        <taxon>Thiotrichales</taxon>
        <taxon>Thiotrichaceae</taxon>
        <taxon>Thiomargarita</taxon>
    </lineage>
</organism>
<dbReference type="AlphaFoldDB" id="A0A176S176"/>
<evidence type="ECO:0000259" key="1">
    <source>
        <dbReference type="Pfam" id="PF12323"/>
    </source>
</evidence>
<feature type="domain" description="Transposase putative helix-turn-helix" evidence="1">
    <location>
        <begin position="12"/>
        <end position="48"/>
    </location>
</feature>
<keyword evidence="3" id="KW-1185">Reference proteome</keyword>
<dbReference type="Proteomes" id="UP000076962">
    <property type="component" value="Unassembled WGS sequence"/>
</dbReference>
<protein>
    <submittedName>
        <fullName evidence="2">Transposase, IS605 OrfB family</fullName>
    </submittedName>
</protein>
<name>A0A176S176_9GAMM</name>
<proteinExistence type="predicted"/>